<dbReference type="Pfam" id="PF02383">
    <property type="entry name" value="Syja_N"/>
    <property type="match status" value="1"/>
</dbReference>
<evidence type="ECO:0000256" key="4">
    <source>
        <dbReference type="ARBA" id="ARBA00022801"/>
    </source>
</evidence>
<dbReference type="SMART" id="SM00128">
    <property type="entry name" value="IPPc"/>
    <property type="match status" value="1"/>
</dbReference>
<dbReference type="InterPro" id="IPR036691">
    <property type="entry name" value="Endo/exonu/phosph_ase_sf"/>
</dbReference>
<comment type="similarity">
    <text evidence="2">In the central section; belongs to the inositol 1,4,5-trisphosphate 5-phosphatase family.</text>
</comment>
<dbReference type="AlphaFoldDB" id="A0A6S7JAU1"/>
<name>A0A6S7JAU1_PARCT</name>
<dbReference type="GO" id="GO:0004439">
    <property type="term" value="F:phosphatidylinositol-4,5-bisphosphate 5-phosphatase activity"/>
    <property type="evidence" value="ECO:0007669"/>
    <property type="project" value="UniProtKB-EC"/>
</dbReference>
<dbReference type="InterPro" id="IPR046985">
    <property type="entry name" value="IP5"/>
</dbReference>
<evidence type="ECO:0000256" key="3">
    <source>
        <dbReference type="ARBA" id="ARBA00013044"/>
    </source>
</evidence>
<dbReference type="SUPFAM" id="SSF56219">
    <property type="entry name" value="DNase I-like"/>
    <property type="match status" value="1"/>
</dbReference>
<evidence type="ECO:0000313" key="6">
    <source>
        <dbReference type="EMBL" id="CAB4027321.1"/>
    </source>
</evidence>
<dbReference type="PROSITE" id="PS50275">
    <property type="entry name" value="SAC"/>
    <property type="match status" value="1"/>
</dbReference>
<feature type="domain" description="SAC" evidence="5">
    <location>
        <begin position="91"/>
        <end position="416"/>
    </location>
</feature>
<dbReference type="EC" id="3.1.3.36" evidence="3"/>
<dbReference type="PANTHER" id="PTHR11200:SF257">
    <property type="entry name" value="PHOSPHOINOSITIDE 5-PHOSPHATASE"/>
    <property type="match status" value="1"/>
</dbReference>
<dbReference type="InterPro" id="IPR002013">
    <property type="entry name" value="SAC_dom"/>
</dbReference>
<proteinExistence type="inferred from homology"/>
<evidence type="ECO:0000259" key="5">
    <source>
        <dbReference type="PROSITE" id="PS50275"/>
    </source>
</evidence>
<dbReference type="Gene3D" id="3.60.10.10">
    <property type="entry name" value="Endonuclease/exonuclease/phosphatase"/>
    <property type="match status" value="1"/>
</dbReference>
<dbReference type="Proteomes" id="UP001152795">
    <property type="component" value="Unassembled WGS sequence"/>
</dbReference>
<dbReference type="Pfam" id="PF22669">
    <property type="entry name" value="Exo_endo_phos2"/>
    <property type="match status" value="1"/>
</dbReference>
<comment type="similarity">
    <text evidence="1">Belongs to the synaptojanin family.</text>
</comment>
<comment type="caution">
    <text evidence="6">The sequence shown here is derived from an EMBL/GenBank/DDBJ whole genome shotgun (WGS) entry which is preliminary data.</text>
</comment>
<dbReference type="GO" id="GO:0098793">
    <property type="term" value="C:presynapse"/>
    <property type="evidence" value="ECO:0007669"/>
    <property type="project" value="GOC"/>
</dbReference>
<accession>A0A6S7JAU1</accession>
<protein>
    <recommendedName>
        <fullName evidence="3">phosphoinositide 5-phosphatase</fullName>
        <ecNumber evidence="3">3.1.3.36</ecNumber>
    </recommendedName>
</protein>
<reference evidence="6" key="1">
    <citation type="submission" date="2020-04" db="EMBL/GenBank/DDBJ databases">
        <authorList>
            <person name="Alioto T."/>
            <person name="Alioto T."/>
            <person name="Gomez Garrido J."/>
        </authorList>
    </citation>
    <scope>NUCLEOTIDE SEQUENCE</scope>
    <source>
        <strain evidence="6">A484AB</strain>
    </source>
</reference>
<keyword evidence="7" id="KW-1185">Reference proteome</keyword>
<gene>
    <name evidence="6" type="ORF">PACLA_8A047515</name>
</gene>
<organism evidence="6 7">
    <name type="scientific">Paramuricea clavata</name>
    <name type="common">Red gorgonian</name>
    <name type="synonym">Violescent sea-whip</name>
    <dbReference type="NCBI Taxonomy" id="317549"/>
    <lineage>
        <taxon>Eukaryota</taxon>
        <taxon>Metazoa</taxon>
        <taxon>Cnidaria</taxon>
        <taxon>Anthozoa</taxon>
        <taxon>Octocorallia</taxon>
        <taxon>Malacalcyonacea</taxon>
        <taxon>Plexauridae</taxon>
        <taxon>Paramuricea</taxon>
    </lineage>
</organism>
<sequence length="687" mass="76383">MPENMYSYWTVIGHSPWETATIKKDYNKVCDAYGCLGVLRLSLRADDSYLYLVVVTACRSVGKIKNSEISCVMSTEFIALGAHDEVGISEVRKLLNSGSFYFTLSVKENEVPLDLSLTHQRQCSAKEPDNRFFWNHALHVHLQKFDIDCSVWLLNIMCGGIELKTVYAGARQAKAMVISRLSCERAGTRFNVRGVNDDGHVANFVETEQVIVLDDCVASFVQTRGSVPVFWEQPGIQVGSHKVKLSRGFEASSPSFEKHISALKGLYGDQLLVNLLGSKEGESYLTKAYQDHLKTSTHSGDTPLILFDYHVLCKGGKKDKLEMLKKKAQPYLDKFKVFVRKGDDIVSQQCGTVRVNCLDCLDRTNAVQSFLGVEMLPIQLSHLGLGDKTSLVSRFVECFKTMWANNGNLVSRTYTGTGAMEGGARFGSKLHDGAVSVRRTIRNNFFDGSKQEAIDILLLGNTFVGELGDRARALLPGSFLHASPAILRELCDRHLEYTKWRTVRVGIGTFNVNGGHHFRSIAYKHQSLDDWLLDFHIRQPQGCVQNNTDFTVPTDIFAIGFEELVDLKAGNILSTSAAQRLDWGEKLKRVISRDTPYVLLTSEQLVGVCLFVFVRSDLVNDIRDVAVDSVKTGLGGSAGNKGGVAIRFLLHSTSLCFVCSHFAAGQSNIVDRNSDYHDIVNKIEFPM</sequence>
<dbReference type="OrthoDB" id="1925875at2759"/>
<feature type="non-terminal residue" evidence="6">
    <location>
        <position position="1"/>
    </location>
</feature>
<evidence type="ECO:0000256" key="2">
    <source>
        <dbReference type="ARBA" id="ARBA00009678"/>
    </source>
</evidence>
<dbReference type="GO" id="GO:0048488">
    <property type="term" value="P:synaptic vesicle endocytosis"/>
    <property type="evidence" value="ECO:0007669"/>
    <property type="project" value="TreeGrafter"/>
</dbReference>
<dbReference type="PANTHER" id="PTHR11200">
    <property type="entry name" value="INOSITOL 5-PHOSPHATASE"/>
    <property type="match status" value="1"/>
</dbReference>
<dbReference type="EMBL" id="CACRXK020014734">
    <property type="protein sequence ID" value="CAB4027321.1"/>
    <property type="molecule type" value="Genomic_DNA"/>
</dbReference>
<keyword evidence="4" id="KW-0378">Hydrolase</keyword>
<dbReference type="InterPro" id="IPR000300">
    <property type="entry name" value="IPPc"/>
</dbReference>
<evidence type="ECO:0000313" key="7">
    <source>
        <dbReference type="Proteomes" id="UP001152795"/>
    </source>
</evidence>
<evidence type="ECO:0000256" key="1">
    <source>
        <dbReference type="ARBA" id="ARBA00008943"/>
    </source>
</evidence>
<dbReference type="GO" id="GO:0046856">
    <property type="term" value="P:phosphatidylinositol dephosphorylation"/>
    <property type="evidence" value="ECO:0007669"/>
    <property type="project" value="InterPro"/>
</dbReference>